<feature type="compositionally biased region" description="Polar residues" evidence="1">
    <location>
        <begin position="283"/>
        <end position="297"/>
    </location>
</feature>
<accession>A0ABP0WYH8</accession>
<sequence>MAREWTLEETRALVEAHIELKQHERPIPQGSNSRAVSDSHWDKVAKKLRDRGYHRSFKSCNKRWYRLEQYEVQIFSFNIEEAGNHGPNYWELTRAERYEHRANKWPQLPLGEGIDKEIFDLIKRFSRGCVEKKVVTQSTAPILGLNNTRHAALPEAMVVAPPQVVLEEAKEPKNLEGNSCWSSLIAHQTVVPSQDPLDGFKLQARELRKQRATELRRGNRTVPYNANHTTFVKACQAPQVVSQAPNIGKTIPQQKKSLTPVAESAKSSSAVPTSELNDLGSKTKASVQSSSGTSAAHQVQKEKTNSPSFDSAPFPYKLEMDLLPQPAHIHLSSQLSHSEVPHVTPLPLQPATDKPTTHQTSNSSTTNFPVVLQSINSHLPLLQPTDNNNMQQPQHHQHLATMMTDHNLQHSMLNGDNLLPPELLELSFQEQLEVLLSVHNHDAVPQQNKREQSHHPEVMQQTWQCWQAPPSSQQWRDQYGSAGGHGSSHHHRIQGVAIGNLEMQLHALVNLLQARNNAEQQYQDKMLLSFESMAISLHTIAQGNV</sequence>
<gene>
    <name evidence="3" type="ORF">CSSPJE1EN1_LOCUS16468</name>
</gene>
<dbReference type="PANTHER" id="PTHR33492:SF4">
    <property type="entry name" value="OS02G0174300 PROTEIN"/>
    <property type="match status" value="1"/>
</dbReference>
<dbReference type="PROSITE" id="PS50090">
    <property type="entry name" value="MYB_LIKE"/>
    <property type="match status" value="1"/>
</dbReference>
<reference evidence="3" key="1">
    <citation type="submission" date="2024-02" db="EMBL/GenBank/DDBJ databases">
        <authorList>
            <consortium name="ELIXIR-Norway"/>
            <consortium name="Elixir Norway"/>
        </authorList>
    </citation>
    <scope>NUCLEOTIDE SEQUENCE</scope>
</reference>
<evidence type="ECO:0000313" key="4">
    <source>
        <dbReference type="Proteomes" id="UP001497444"/>
    </source>
</evidence>
<dbReference type="Gene3D" id="1.10.10.60">
    <property type="entry name" value="Homeodomain-like"/>
    <property type="match status" value="1"/>
</dbReference>
<dbReference type="EMBL" id="OZ020098">
    <property type="protein sequence ID" value="CAK9270990.1"/>
    <property type="molecule type" value="Genomic_DNA"/>
</dbReference>
<feature type="domain" description="Myb-like" evidence="2">
    <location>
        <begin position="1"/>
        <end position="68"/>
    </location>
</feature>
<feature type="compositionally biased region" description="Polar residues" evidence="1">
    <location>
        <begin position="265"/>
        <end position="276"/>
    </location>
</feature>
<dbReference type="PANTHER" id="PTHR33492">
    <property type="entry name" value="OSJNBA0043A12.37 PROTEIN-RELATED"/>
    <property type="match status" value="1"/>
</dbReference>
<name>A0ABP0WYH8_9BRYO</name>
<dbReference type="InterPro" id="IPR001005">
    <property type="entry name" value="SANT/Myb"/>
</dbReference>
<feature type="compositionally biased region" description="Polar residues" evidence="1">
    <location>
        <begin position="246"/>
        <end position="257"/>
    </location>
</feature>
<dbReference type="SMART" id="SM00717">
    <property type="entry name" value="SANT"/>
    <property type="match status" value="1"/>
</dbReference>
<dbReference type="Proteomes" id="UP001497444">
    <property type="component" value="Chromosome 3"/>
</dbReference>
<feature type="region of interest" description="Disordered" evidence="1">
    <location>
        <begin position="246"/>
        <end position="311"/>
    </location>
</feature>
<evidence type="ECO:0000259" key="2">
    <source>
        <dbReference type="PROSITE" id="PS50090"/>
    </source>
</evidence>
<protein>
    <recommendedName>
        <fullName evidence="2">Myb-like domain-containing protein</fullName>
    </recommendedName>
</protein>
<keyword evidence="4" id="KW-1185">Reference proteome</keyword>
<dbReference type="InterPro" id="IPR044822">
    <property type="entry name" value="Myb_DNA-bind_4"/>
</dbReference>
<organism evidence="3 4">
    <name type="scientific">Sphagnum jensenii</name>
    <dbReference type="NCBI Taxonomy" id="128206"/>
    <lineage>
        <taxon>Eukaryota</taxon>
        <taxon>Viridiplantae</taxon>
        <taxon>Streptophyta</taxon>
        <taxon>Embryophyta</taxon>
        <taxon>Bryophyta</taxon>
        <taxon>Sphagnophytina</taxon>
        <taxon>Sphagnopsida</taxon>
        <taxon>Sphagnales</taxon>
        <taxon>Sphagnaceae</taxon>
        <taxon>Sphagnum</taxon>
    </lineage>
</organism>
<evidence type="ECO:0000313" key="3">
    <source>
        <dbReference type="EMBL" id="CAK9270990.1"/>
    </source>
</evidence>
<evidence type="ECO:0000256" key="1">
    <source>
        <dbReference type="SAM" id="MobiDB-lite"/>
    </source>
</evidence>
<proteinExistence type="predicted"/>
<dbReference type="Pfam" id="PF13837">
    <property type="entry name" value="Myb_DNA-bind_4"/>
    <property type="match status" value="1"/>
</dbReference>